<evidence type="ECO:0000313" key="2">
    <source>
        <dbReference type="Proteomes" id="UP000634136"/>
    </source>
</evidence>
<name>A0A835CC11_9FABA</name>
<dbReference type="EMBL" id="JAAIUW010000004">
    <property type="protein sequence ID" value="KAF7834272.1"/>
    <property type="molecule type" value="Genomic_DNA"/>
</dbReference>
<gene>
    <name evidence="1" type="ORF">G2W53_009131</name>
</gene>
<reference evidence="1" key="1">
    <citation type="submission" date="2020-09" db="EMBL/GenBank/DDBJ databases">
        <title>Genome-Enabled Discovery of Anthraquinone Biosynthesis in Senna tora.</title>
        <authorList>
            <person name="Kang S.-H."/>
            <person name="Pandey R.P."/>
            <person name="Lee C.-M."/>
            <person name="Sim J.-S."/>
            <person name="Jeong J.-T."/>
            <person name="Choi B.-S."/>
            <person name="Jung M."/>
            <person name="Ginzburg D."/>
            <person name="Zhao K."/>
            <person name="Won S.Y."/>
            <person name="Oh T.-J."/>
            <person name="Yu Y."/>
            <person name="Kim N.-H."/>
            <person name="Lee O.R."/>
            <person name="Lee T.-H."/>
            <person name="Bashyal P."/>
            <person name="Kim T.-S."/>
            <person name="Lee W.-H."/>
            <person name="Kawkins C."/>
            <person name="Kim C.-K."/>
            <person name="Kim J.S."/>
            <person name="Ahn B.O."/>
            <person name="Rhee S.Y."/>
            <person name="Sohng J.K."/>
        </authorList>
    </citation>
    <scope>NUCLEOTIDE SEQUENCE</scope>
    <source>
        <tissue evidence="1">Leaf</tissue>
    </source>
</reference>
<keyword evidence="2" id="KW-1185">Reference proteome</keyword>
<dbReference type="AlphaFoldDB" id="A0A835CC11"/>
<proteinExistence type="predicted"/>
<accession>A0A835CC11</accession>
<protein>
    <submittedName>
        <fullName evidence="1">Disease resistance protein</fullName>
    </submittedName>
</protein>
<evidence type="ECO:0000313" key="1">
    <source>
        <dbReference type="EMBL" id="KAF7834272.1"/>
    </source>
</evidence>
<dbReference type="Proteomes" id="UP000634136">
    <property type="component" value="Unassembled WGS sequence"/>
</dbReference>
<comment type="caution">
    <text evidence="1">The sequence shown here is derived from an EMBL/GenBank/DDBJ whole genome shotgun (WGS) entry which is preliminary data.</text>
</comment>
<sequence length="58" mass="6592">MANHQSPQATTVFSKLLKLKIEAMKSFEALSRGRPPSGLFEKLEELLFILNTSLRHVH</sequence>
<organism evidence="1 2">
    <name type="scientific">Senna tora</name>
    <dbReference type="NCBI Taxonomy" id="362788"/>
    <lineage>
        <taxon>Eukaryota</taxon>
        <taxon>Viridiplantae</taxon>
        <taxon>Streptophyta</taxon>
        <taxon>Embryophyta</taxon>
        <taxon>Tracheophyta</taxon>
        <taxon>Spermatophyta</taxon>
        <taxon>Magnoliopsida</taxon>
        <taxon>eudicotyledons</taxon>
        <taxon>Gunneridae</taxon>
        <taxon>Pentapetalae</taxon>
        <taxon>rosids</taxon>
        <taxon>fabids</taxon>
        <taxon>Fabales</taxon>
        <taxon>Fabaceae</taxon>
        <taxon>Caesalpinioideae</taxon>
        <taxon>Cassia clade</taxon>
        <taxon>Senna</taxon>
    </lineage>
</organism>